<feature type="compositionally biased region" description="Basic and acidic residues" evidence="1">
    <location>
        <begin position="1"/>
        <end position="21"/>
    </location>
</feature>
<dbReference type="AlphaFoldDB" id="A0AB40BFG4"/>
<dbReference type="GeneID" id="120262066"/>
<feature type="compositionally biased region" description="Basic and acidic residues" evidence="1">
    <location>
        <begin position="46"/>
        <end position="70"/>
    </location>
</feature>
<evidence type="ECO:0000313" key="4">
    <source>
        <dbReference type="RefSeq" id="XP_039126054.1"/>
    </source>
</evidence>
<keyword evidence="2" id="KW-1185">Reference proteome</keyword>
<accession>A0AB40BFG4</accession>
<evidence type="ECO:0000256" key="1">
    <source>
        <dbReference type="SAM" id="MobiDB-lite"/>
    </source>
</evidence>
<dbReference type="RefSeq" id="XP_039126054.1">
    <property type="nucleotide sequence ID" value="XM_039270120.1"/>
</dbReference>
<dbReference type="Proteomes" id="UP001515500">
    <property type="component" value="Chromosome 5"/>
</dbReference>
<feature type="compositionally biased region" description="Acidic residues" evidence="1">
    <location>
        <begin position="111"/>
        <end position="127"/>
    </location>
</feature>
<sequence>MAQREERARQPPRQMDSDPRPYARANVGRSAASGVGARHSAPPRSHAPESYDEYARYPRGGEGRRNDFVREGPSNGGGQGQRQGEGEGEGEGGGRGAPPRWPRWTPANQTNDDDDDCSSSSSDDEPEFRDMHIVIDRNRIRNAKGAKIVTGQRVKRDLSVTITNNVIGG</sequence>
<evidence type="ECO:0000313" key="2">
    <source>
        <dbReference type="Proteomes" id="UP001515500"/>
    </source>
</evidence>
<dbReference type="RefSeq" id="XP_039126053.1">
    <property type="nucleotide sequence ID" value="XM_039270119.1"/>
</dbReference>
<evidence type="ECO:0000313" key="3">
    <source>
        <dbReference type="RefSeq" id="XP_039126053.1"/>
    </source>
</evidence>
<gene>
    <name evidence="3 4" type="primary">LOC120262066</name>
</gene>
<name>A0AB40BFG4_DIOCR</name>
<feature type="region of interest" description="Disordered" evidence="1">
    <location>
        <begin position="1"/>
        <end position="130"/>
    </location>
</feature>
<organism evidence="2 3">
    <name type="scientific">Dioscorea cayennensis subsp. rotundata</name>
    <name type="common">White Guinea yam</name>
    <name type="synonym">Dioscorea rotundata</name>
    <dbReference type="NCBI Taxonomy" id="55577"/>
    <lineage>
        <taxon>Eukaryota</taxon>
        <taxon>Viridiplantae</taxon>
        <taxon>Streptophyta</taxon>
        <taxon>Embryophyta</taxon>
        <taxon>Tracheophyta</taxon>
        <taxon>Spermatophyta</taxon>
        <taxon>Magnoliopsida</taxon>
        <taxon>Liliopsida</taxon>
        <taxon>Dioscoreales</taxon>
        <taxon>Dioscoreaceae</taxon>
        <taxon>Dioscorea</taxon>
    </lineage>
</organism>
<reference evidence="3 4" key="1">
    <citation type="submission" date="2025-04" db="UniProtKB">
        <authorList>
            <consortium name="RefSeq"/>
        </authorList>
    </citation>
    <scope>IDENTIFICATION</scope>
</reference>
<proteinExistence type="predicted"/>
<protein>
    <submittedName>
        <fullName evidence="3 4">Uncharacterized protein LOC120262066</fullName>
    </submittedName>
</protein>
<feature type="compositionally biased region" description="Gly residues" evidence="1">
    <location>
        <begin position="74"/>
        <end position="83"/>
    </location>
</feature>